<dbReference type="Gene3D" id="2.10.109.10">
    <property type="entry name" value="Umud Fragment, subunit A"/>
    <property type="match status" value="1"/>
</dbReference>
<feature type="active site" evidence="6">
    <location>
        <position position="61"/>
    </location>
</feature>
<reference evidence="9 10" key="1">
    <citation type="submission" date="2020-11" db="EMBL/GenBank/DDBJ databases">
        <title>Amino acid is mineralized and recycled by bacteria in oceanic microbiome.</title>
        <authorList>
            <person name="Zheng L.Y."/>
        </authorList>
    </citation>
    <scope>NUCLEOTIDE SEQUENCE [LARGE SCALE GENOMIC DNA]</scope>
    <source>
        <strain evidence="9 10">A32-1</strain>
    </source>
</reference>
<comment type="similarity">
    <text evidence="3 7">Belongs to the peptidase S26 family.</text>
</comment>
<keyword evidence="7" id="KW-0645">Protease</keyword>
<dbReference type="NCBIfam" id="TIGR02227">
    <property type="entry name" value="sigpep_I_bact"/>
    <property type="match status" value="1"/>
</dbReference>
<name>A0A7S8MUP7_9MICO</name>
<dbReference type="InterPro" id="IPR036286">
    <property type="entry name" value="LexA/Signal_pep-like_sf"/>
</dbReference>
<feature type="active site" evidence="6">
    <location>
        <position position="134"/>
    </location>
</feature>
<keyword evidence="7" id="KW-0812">Transmembrane</keyword>
<dbReference type="InterPro" id="IPR000223">
    <property type="entry name" value="Pept_S26A_signal_pept_1"/>
</dbReference>
<dbReference type="PRINTS" id="PR00727">
    <property type="entry name" value="LEADERPTASE"/>
</dbReference>
<organism evidence="9 10">
    <name type="scientific">Microbacterium schleiferi</name>
    <dbReference type="NCBI Taxonomy" id="69362"/>
    <lineage>
        <taxon>Bacteria</taxon>
        <taxon>Bacillati</taxon>
        <taxon>Actinomycetota</taxon>
        <taxon>Actinomycetes</taxon>
        <taxon>Micrococcales</taxon>
        <taxon>Microbacteriaceae</taxon>
        <taxon>Microbacterium</taxon>
    </lineage>
</organism>
<evidence type="ECO:0000256" key="6">
    <source>
        <dbReference type="PIRSR" id="PIRSR600223-1"/>
    </source>
</evidence>
<proteinExistence type="inferred from homology"/>
<dbReference type="SUPFAM" id="SSF51306">
    <property type="entry name" value="LexA/Signal peptidase"/>
    <property type="match status" value="1"/>
</dbReference>
<accession>A0A7S8MUP7</accession>
<protein>
    <recommendedName>
        <fullName evidence="4 7">Signal peptidase I</fullName>
        <ecNumber evidence="4 7">3.4.21.89</ecNumber>
    </recommendedName>
</protein>
<dbReference type="GO" id="GO:0005886">
    <property type="term" value="C:plasma membrane"/>
    <property type="evidence" value="ECO:0007669"/>
    <property type="project" value="UniProtKB-SubCell"/>
</dbReference>
<evidence type="ECO:0000313" key="9">
    <source>
        <dbReference type="EMBL" id="QPE03515.1"/>
    </source>
</evidence>
<evidence type="ECO:0000256" key="5">
    <source>
        <dbReference type="ARBA" id="ARBA00022801"/>
    </source>
</evidence>
<dbReference type="PROSITE" id="PS00761">
    <property type="entry name" value="SPASE_I_3"/>
    <property type="match status" value="1"/>
</dbReference>
<keyword evidence="10" id="KW-1185">Reference proteome</keyword>
<dbReference type="PANTHER" id="PTHR43390">
    <property type="entry name" value="SIGNAL PEPTIDASE I"/>
    <property type="match status" value="1"/>
</dbReference>
<dbReference type="CDD" id="cd06530">
    <property type="entry name" value="S26_SPase_I"/>
    <property type="match status" value="1"/>
</dbReference>
<comment type="catalytic activity">
    <reaction evidence="1 7">
        <text>Cleavage of hydrophobic, N-terminal signal or leader sequences from secreted and periplasmic proteins.</text>
        <dbReference type="EC" id="3.4.21.89"/>
    </reaction>
</comment>
<gene>
    <name evidence="9" type="primary">lepB</name>
    <name evidence="9" type="ORF">IT882_09100</name>
</gene>
<comment type="subcellular location">
    <subcellularLocation>
        <location evidence="2">Cell membrane</location>
        <topology evidence="2">Single-pass type II membrane protein</topology>
    </subcellularLocation>
    <subcellularLocation>
        <location evidence="7">Membrane</location>
        <topology evidence="7">Single-pass type II membrane protein</topology>
    </subcellularLocation>
</comment>
<sequence length="255" mass="27972">MTSDAEAPAESVTRSQRRERRGRRGAWIFLRDVLVIILIAIVVSALVKTFLVRSFYIPSGSMEDTLQINDRILVDELTPRWNGYERGDIVVFQDPGGWLPVTVRPAQSPFVEGIDWLLTLVGLSVSDSEDHLIKRVIGVPGDHVVCCNALGQITINDVPLDESAYVKLDPGQSAPNLVPFDIVVPDGSLWVLGDNRDHSKDSRFNQDQPGDGFVPIENVVGRAFVITWPVPRWGLLDSHSEVFAGIPAGVGADAP</sequence>
<keyword evidence="5 7" id="KW-0378">Hydrolase</keyword>
<dbReference type="GO" id="GO:0009003">
    <property type="term" value="F:signal peptidase activity"/>
    <property type="evidence" value="ECO:0007669"/>
    <property type="project" value="UniProtKB-EC"/>
</dbReference>
<dbReference type="RefSeq" id="WP_195691617.1">
    <property type="nucleotide sequence ID" value="NZ_CP064760.1"/>
</dbReference>
<dbReference type="KEGG" id="msf:IT882_09100"/>
<evidence type="ECO:0000256" key="3">
    <source>
        <dbReference type="ARBA" id="ARBA00009370"/>
    </source>
</evidence>
<dbReference type="Pfam" id="PF10502">
    <property type="entry name" value="Peptidase_S26"/>
    <property type="match status" value="1"/>
</dbReference>
<feature type="domain" description="Peptidase S26" evidence="8">
    <location>
        <begin position="31"/>
        <end position="228"/>
    </location>
</feature>
<feature type="transmembrane region" description="Helical" evidence="7">
    <location>
        <begin position="26"/>
        <end position="47"/>
    </location>
</feature>
<dbReference type="AlphaFoldDB" id="A0A7S8MUP7"/>
<dbReference type="InterPro" id="IPR019533">
    <property type="entry name" value="Peptidase_S26"/>
</dbReference>
<evidence type="ECO:0000256" key="1">
    <source>
        <dbReference type="ARBA" id="ARBA00000677"/>
    </source>
</evidence>
<dbReference type="Proteomes" id="UP000594480">
    <property type="component" value="Chromosome"/>
</dbReference>
<evidence type="ECO:0000313" key="10">
    <source>
        <dbReference type="Proteomes" id="UP000594480"/>
    </source>
</evidence>
<keyword evidence="7" id="KW-0472">Membrane</keyword>
<dbReference type="GO" id="GO:0006465">
    <property type="term" value="P:signal peptide processing"/>
    <property type="evidence" value="ECO:0007669"/>
    <property type="project" value="InterPro"/>
</dbReference>
<dbReference type="GO" id="GO:0004252">
    <property type="term" value="F:serine-type endopeptidase activity"/>
    <property type="evidence" value="ECO:0007669"/>
    <property type="project" value="InterPro"/>
</dbReference>
<dbReference type="EMBL" id="CP064760">
    <property type="protein sequence ID" value="QPE03515.1"/>
    <property type="molecule type" value="Genomic_DNA"/>
</dbReference>
<keyword evidence="7" id="KW-1133">Transmembrane helix</keyword>
<evidence type="ECO:0000259" key="8">
    <source>
        <dbReference type="Pfam" id="PF10502"/>
    </source>
</evidence>
<dbReference type="PANTHER" id="PTHR43390:SF1">
    <property type="entry name" value="CHLOROPLAST PROCESSING PEPTIDASE"/>
    <property type="match status" value="1"/>
</dbReference>
<dbReference type="EC" id="3.4.21.89" evidence="4 7"/>
<evidence type="ECO:0000256" key="7">
    <source>
        <dbReference type="RuleBase" id="RU362042"/>
    </source>
</evidence>
<evidence type="ECO:0000256" key="4">
    <source>
        <dbReference type="ARBA" id="ARBA00013208"/>
    </source>
</evidence>
<dbReference type="InterPro" id="IPR019758">
    <property type="entry name" value="Pept_S26A_signal_pept_1_CS"/>
</dbReference>
<evidence type="ECO:0000256" key="2">
    <source>
        <dbReference type="ARBA" id="ARBA00004401"/>
    </source>
</evidence>